<dbReference type="EMBL" id="CDMZ01000120">
    <property type="protein sequence ID" value="CEM07178.1"/>
    <property type="molecule type" value="Genomic_DNA"/>
</dbReference>
<feature type="region of interest" description="Disordered" evidence="1">
    <location>
        <begin position="138"/>
        <end position="160"/>
    </location>
</feature>
<evidence type="ECO:0000313" key="2">
    <source>
        <dbReference type="EMBL" id="CEM07178.1"/>
    </source>
</evidence>
<evidence type="ECO:0000256" key="1">
    <source>
        <dbReference type="SAM" id="MobiDB-lite"/>
    </source>
</evidence>
<feature type="region of interest" description="Disordered" evidence="1">
    <location>
        <begin position="35"/>
        <end position="113"/>
    </location>
</feature>
<protein>
    <submittedName>
        <fullName evidence="2">Uncharacterized protein</fullName>
    </submittedName>
</protein>
<dbReference type="VEuPathDB" id="CryptoDB:Cvel_15168"/>
<proteinExistence type="predicted"/>
<dbReference type="AlphaFoldDB" id="A0A0G4F5J3"/>
<organism evidence="2">
    <name type="scientific">Chromera velia CCMP2878</name>
    <dbReference type="NCBI Taxonomy" id="1169474"/>
    <lineage>
        <taxon>Eukaryota</taxon>
        <taxon>Sar</taxon>
        <taxon>Alveolata</taxon>
        <taxon>Colpodellida</taxon>
        <taxon>Chromeraceae</taxon>
        <taxon>Chromera</taxon>
    </lineage>
</organism>
<gene>
    <name evidence="2" type="ORF">Cvel_15168</name>
</gene>
<feature type="region of interest" description="Disordered" evidence="1">
    <location>
        <begin position="273"/>
        <end position="310"/>
    </location>
</feature>
<name>A0A0G4F5J3_9ALVE</name>
<accession>A0A0G4F5J3</accession>
<reference evidence="2" key="1">
    <citation type="submission" date="2014-11" db="EMBL/GenBank/DDBJ databases">
        <authorList>
            <person name="Otto D Thomas"/>
            <person name="Naeem Raeece"/>
        </authorList>
    </citation>
    <scope>NUCLEOTIDE SEQUENCE</scope>
</reference>
<sequence length="310" mass="32618">MEQTGGVDSDPPLEAVWLRGGVQEIDRRFVSSLRTYEKVDNARSPPRPLKPVAMRPLGTRDPGRAGLSPSPEGEGGAVAVCAICGTRSPSPSRPSSPSPGSGGGEGRQAKAGSPLASRLNALQGAHLLSGASRLEARELERQQAQQKAVEGGGSDQASDTTAVHLEDKQAPTGVRGVSQVPEDVLDFGVVGETSLAVLPQEGLSGGVNIDRGLEAMQMQALNLPGPGLAEQLVARSVQRIYGIIDELVAEELEHFRSQKQALLEGRLPHWALQDGRAPRGSSPPPAFLRSPQAGLKKNERGGNVRRGVRT</sequence>